<dbReference type="EMBL" id="JADKYB010000002">
    <property type="protein sequence ID" value="MBM9503602.1"/>
    <property type="molecule type" value="Genomic_DNA"/>
</dbReference>
<dbReference type="PANTHER" id="PTHR43133:SF25">
    <property type="entry name" value="RNA POLYMERASE SIGMA FACTOR RFAY-RELATED"/>
    <property type="match status" value="1"/>
</dbReference>
<keyword evidence="3" id="KW-0731">Sigma factor</keyword>
<evidence type="ECO:0000259" key="6">
    <source>
        <dbReference type="Pfam" id="PF08281"/>
    </source>
</evidence>
<proteinExistence type="inferred from homology"/>
<keyword evidence="8" id="KW-1185">Reference proteome</keyword>
<evidence type="ECO:0000256" key="3">
    <source>
        <dbReference type="ARBA" id="ARBA00023082"/>
    </source>
</evidence>
<dbReference type="NCBIfam" id="TIGR02937">
    <property type="entry name" value="sigma70-ECF"/>
    <property type="match status" value="1"/>
</dbReference>
<dbReference type="InterPro" id="IPR013325">
    <property type="entry name" value="RNA_pol_sigma_r2"/>
</dbReference>
<dbReference type="InterPro" id="IPR014284">
    <property type="entry name" value="RNA_pol_sigma-70_dom"/>
</dbReference>
<keyword evidence="4" id="KW-0804">Transcription</keyword>
<dbReference type="SUPFAM" id="SSF88659">
    <property type="entry name" value="Sigma3 and sigma4 domains of RNA polymerase sigma factors"/>
    <property type="match status" value="1"/>
</dbReference>
<evidence type="ECO:0000259" key="5">
    <source>
        <dbReference type="Pfam" id="PF04542"/>
    </source>
</evidence>
<reference evidence="7 8" key="1">
    <citation type="submission" date="2021-01" db="EMBL/GenBank/DDBJ databases">
        <title>Streptomyces acididurans sp. nov., isolated from a peat swamp forest soil.</title>
        <authorList>
            <person name="Chantavorakit T."/>
            <person name="Duangmal K."/>
        </authorList>
    </citation>
    <scope>NUCLEOTIDE SEQUENCE [LARGE SCALE GENOMIC DNA]</scope>
    <source>
        <strain evidence="7 8">KK5PA1</strain>
    </source>
</reference>
<dbReference type="InterPro" id="IPR036388">
    <property type="entry name" value="WH-like_DNA-bd_sf"/>
</dbReference>
<dbReference type="InterPro" id="IPR039425">
    <property type="entry name" value="RNA_pol_sigma-70-like"/>
</dbReference>
<gene>
    <name evidence="7" type="ORF">ITX44_03465</name>
</gene>
<dbReference type="InterPro" id="IPR013324">
    <property type="entry name" value="RNA_pol_sigma_r3/r4-like"/>
</dbReference>
<name>A0ABS2TLB5_9ACTN</name>
<evidence type="ECO:0000256" key="1">
    <source>
        <dbReference type="ARBA" id="ARBA00010641"/>
    </source>
</evidence>
<dbReference type="PANTHER" id="PTHR43133">
    <property type="entry name" value="RNA POLYMERASE ECF-TYPE SIGMA FACTO"/>
    <property type="match status" value="1"/>
</dbReference>
<protein>
    <submittedName>
        <fullName evidence="7">Sigma-70 family RNA polymerase sigma factor</fullName>
    </submittedName>
</protein>
<accession>A0ABS2TLB5</accession>
<dbReference type="Pfam" id="PF08281">
    <property type="entry name" value="Sigma70_r4_2"/>
    <property type="match status" value="1"/>
</dbReference>
<dbReference type="InterPro" id="IPR013249">
    <property type="entry name" value="RNA_pol_sigma70_r4_t2"/>
</dbReference>
<comment type="caution">
    <text evidence="7">The sequence shown here is derived from an EMBL/GenBank/DDBJ whole genome shotgun (WGS) entry which is preliminary data.</text>
</comment>
<dbReference type="Proteomes" id="UP000749040">
    <property type="component" value="Unassembled WGS sequence"/>
</dbReference>
<dbReference type="CDD" id="cd06171">
    <property type="entry name" value="Sigma70_r4"/>
    <property type="match status" value="1"/>
</dbReference>
<organism evidence="7 8">
    <name type="scientific">Actinacidiphila acididurans</name>
    <dbReference type="NCBI Taxonomy" id="2784346"/>
    <lineage>
        <taxon>Bacteria</taxon>
        <taxon>Bacillati</taxon>
        <taxon>Actinomycetota</taxon>
        <taxon>Actinomycetes</taxon>
        <taxon>Kitasatosporales</taxon>
        <taxon>Streptomycetaceae</taxon>
        <taxon>Actinacidiphila</taxon>
    </lineage>
</organism>
<keyword evidence="2" id="KW-0805">Transcription regulation</keyword>
<evidence type="ECO:0000313" key="8">
    <source>
        <dbReference type="Proteomes" id="UP000749040"/>
    </source>
</evidence>
<evidence type="ECO:0000313" key="7">
    <source>
        <dbReference type="EMBL" id="MBM9503602.1"/>
    </source>
</evidence>
<dbReference type="Gene3D" id="1.10.1740.10">
    <property type="match status" value="1"/>
</dbReference>
<evidence type="ECO:0000256" key="2">
    <source>
        <dbReference type="ARBA" id="ARBA00023015"/>
    </source>
</evidence>
<dbReference type="SUPFAM" id="SSF88946">
    <property type="entry name" value="Sigma2 domain of RNA polymerase sigma factors"/>
    <property type="match status" value="1"/>
</dbReference>
<comment type="similarity">
    <text evidence="1">Belongs to the sigma-70 factor family. ECF subfamily.</text>
</comment>
<feature type="domain" description="RNA polymerase sigma-70 region 2" evidence="5">
    <location>
        <begin position="29"/>
        <end position="94"/>
    </location>
</feature>
<dbReference type="Gene3D" id="1.10.10.10">
    <property type="entry name" value="Winged helix-like DNA-binding domain superfamily/Winged helix DNA-binding domain"/>
    <property type="match status" value="1"/>
</dbReference>
<dbReference type="Pfam" id="PF04542">
    <property type="entry name" value="Sigma70_r2"/>
    <property type="match status" value="1"/>
</dbReference>
<feature type="domain" description="RNA polymerase sigma factor 70 region 4 type 2" evidence="6">
    <location>
        <begin position="129"/>
        <end position="180"/>
    </location>
</feature>
<sequence>MGHPPRAAQGDDAELIVRSLAEPEAFAELYDRHAGGLHRYVLRRLGAGLAEDVVGETFLIAFQQRHRYDTSRSEARPWLYGIAANLISRHRRSELRAYRALARTGVDPVAQSWSDTVDTQVAAAASGAALAAALRGLNDRDRHVLLLIAWADFSYEEVAAALAIPLGTVRSRLNRARTKMRAALGGVNPTLTDDDAQETDRG</sequence>
<evidence type="ECO:0000256" key="4">
    <source>
        <dbReference type="ARBA" id="ARBA00023163"/>
    </source>
</evidence>
<dbReference type="InterPro" id="IPR007627">
    <property type="entry name" value="RNA_pol_sigma70_r2"/>
</dbReference>